<evidence type="ECO:0000313" key="2">
    <source>
        <dbReference type="EMBL" id="KAK5875134.1"/>
    </source>
</evidence>
<dbReference type="EMBL" id="JAULUE010002069">
    <property type="protein sequence ID" value="KAK5875134.1"/>
    <property type="molecule type" value="Genomic_DNA"/>
</dbReference>
<reference evidence="2 3" key="1">
    <citation type="journal article" date="2023" name="Mol. Biol. Evol.">
        <title>Genomics of Secondarily Temperate Adaptation in the Only Non-Antarctic Icefish.</title>
        <authorList>
            <person name="Rivera-Colon A.G."/>
            <person name="Rayamajhi N."/>
            <person name="Minhas B.F."/>
            <person name="Madrigal G."/>
            <person name="Bilyk K.T."/>
            <person name="Yoon V."/>
            <person name="Hune M."/>
            <person name="Gregory S."/>
            <person name="Cheng C.H.C."/>
            <person name="Catchen J.M."/>
        </authorList>
    </citation>
    <scope>NUCLEOTIDE SEQUENCE [LARGE SCALE GENOMIC DNA]</scope>
    <source>
        <strain evidence="2">JC2023a</strain>
    </source>
</reference>
<gene>
    <name evidence="2" type="ORF">CesoFtcFv8_027651</name>
</gene>
<dbReference type="Proteomes" id="UP001335648">
    <property type="component" value="Unassembled WGS sequence"/>
</dbReference>
<keyword evidence="3" id="KW-1185">Reference proteome</keyword>
<dbReference type="AlphaFoldDB" id="A0AAN7YFJ0"/>
<organism evidence="2 3">
    <name type="scientific">Champsocephalus esox</name>
    <name type="common">pike icefish</name>
    <dbReference type="NCBI Taxonomy" id="159716"/>
    <lineage>
        <taxon>Eukaryota</taxon>
        <taxon>Metazoa</taxon>
        <taxon>Chordata</taxon>
        <taxon>Craniata</taxon>
        <taxon>Vertebrata</taxon>
        <taxon>Euteleostomi</taxon>
        <taxon>Actinopterygii</taxon>
        <taxon>Neopterygii</taxon>
        <taxon>Teleostei</taxon>
        <taxon>Neoteleostei</taxon>
        <taxon>Acanthomorphata</taxon>
        <taxon>Eupercaria</taxon>
        <taxon>Perciformes</taxon>
        <taxon>Notothenioidei</taxon>
        <taxon>Channichthyidae</taxon>
        <taxon>Champsocephalus</taxon>
    </lineage>
</organism>
<name>A0AAN7YFJ0_9TELE</name>
<comment type="caution">
    <text evidence="2">The sequence shown here is derived from an EMBL/GenBank/DDBJ whole genome shotgun (WGS) entry which is preliminary data.</text>
</comment>
<accession>A0AAN7YFJ0</accession>
<proteinExistence type="predicted"/>
<evidence type="ECO:0000256" key="1">
    <source>
        <dbReference type="SAM" id="MobiDB-lite"/>
    </source>
</evidence>
<sequence>MGKRSKVQIQNKQPKVARCEDRSSGGGRRLGLSDRRVDGAEQVFGVAAFPPLNSRMLEGGLLGAQTGSMDPGRKTRHPADTLLLTLVSGR</sequence>
<protein>
    <submittedName>
        <fullName evidence="2">Uncharacterized protein</fullName>
    </submittedName>
</protein>
<evidence type="ECO:0000313" key="3">
    <source>
        <dbReference type="Proteomes" id="UP001335648"/>
    </source>
</evidence>
<feature type="region of interest" description="Disordered" evidence="1">
    <location>
        <begin position="1"/>
        <end position="32"/>
    </location>
</feature>